<feature type="domain" description="AAA+ ATPase" evidence="11">
    <location>
        <begin position="155"/>
        <end position="291"/>
    </location>
</feature>
<comment type="cofactor">
    <cofactor evidence="1">
        <name>Zn(2+)</name>
        <dbReference type="ChEBI" id="CHEBI:29105"/>
    </cofactor>
</comment>
<dbReference type="GO" id="GO:0005886">
    <property type="term" value="C:plasma membrane"/>
    <property type="evidence" value="ECO:0007669"/>
    <property type="project" value="TreeGrafter"/>
</dbReference>
<comment type="similarity">
    <text evidence="9">Belongs to the AAA ATPase family.</text>
</comment>
<keyword evidence="10" id="KW-0472">Membrane</keyword>
<evidence type="ECO:0000256" key="10">
    <source>
        <dbReference type="SAM" id="Phobius"/>
    </source>
</evidence>
<dbReference type="GO" id="GO:0004222">
    <property type="term" value="F:metalloendopeptidase activity"/>
    <property type="evidence" value="ECO:0007669"/>
    <property type="project" value="InterPro"/>
</dbReference>
<dbReference type="InterPro" id="IPR027417">
    <property type="entry name" value="P-loop_NTPase"/>
</dbReference>
<keyword evidence="4 9" id="KW-0547">Nucleotide-binding</keyword>
<dbReference type="GO" id="GO:0005737">
    <property type="term" value="C:cytoplasm"/>
    <property type="evidence" value="ECO:0007669"/>
    <property type="project" value="UniProtKB-ARBA"/>
</dbReference>
<evidence type="ECO:0000256" key="7">
    <source>
        <dbReference type="ARBA" id="ARBA00022840"/>
    </source>
</evidence>
<comment type="caution">
    <text evidence="12">The sequence shown here is derived from an EMBL/GenBank/DDBJ whole genome shotgun (WGS) entry which is preliminary data.</text>
</comment>
<keyword evidence="7 9" id="KW-0067">ATP-binding</keyword>
<dbReference type="Gene3D" id="1.20.58.760">
    <property type="entry name" value="Peptidase M41"/>
    <property type="match status" value="1"/>
</dbReference>
<feature type="transmembrane region" description="Helical" evidence="10">
    <location>
        <begin position="52"/>
        <end position="69"/>
    </location>
</feature>
<evidence type="ECO:0000313" key="13">
    <source>
        <dbReference type="Proteomes" id="UP000239861"/>
    </source>
</evidence>
<evidence type="ECO:0000256" key="8">
    <source>
        <dbReference type="ARBA" id="ARBA00023049"/>
    </source>
</evidence>
<dbReference type="Gene3D" id="3.40.50.300">
    <property type="entry name" value="P-loop containing nucleotide triphosphate hydrolases"/>
    <property type="match status" value="1"/>
</dbReference>
<dbReference type="Gene3D" id="1.10.8.60">
    <property type="match status" value="1"/>
</dbReference>
<keyword evidence="8 12" id="KW-0482">Metalloprotease</keyword>
<sequence>MIMKEGKIKMSQDSNNKLDKNLKLMILSATILLVLFIYTMYKSSTQIEGSSYYLGLLFLFLLLITAIFLKLKQNKIKEFFDKKGIKTSAFEKELSKQKEHSVSKEDVESSSNIKAVTSNLSFKDVAGISEIKSELEEIVDFLNSPKKYISHGVKLPKGVLLVGPPGVGKTLIARAVAGEADVPFFYQSGASFVQIYVGMGAKKVRELFIKAKASAPAIVFIDEIDAIGKKRTGTSNDEREATLNELLTQMDGFEGDSGVIVIAATNKIDVLDDALLRAGRFDRRVFLNLPNIEDRKHILELYLKGKNIEFDVEKLADTTAGFSSAALATLVNEALLNMIKRESKVLEDEDIEIAKNKLQFGKKQTKILNEKQKEILSIYQASKAFVCKSKVSLFDEDVPKLESTYPSYNELIENIKRYLAGSIGVEVIKKEQHAVNSDDFKHAMKIALNMVEKYKMANDANELINRVKNELRAELSHNAVEINRLKEIMLKNEVICENDF</sequence>
<dbReference type="InterPro" id="IPR003960">
    <property type="entry name" value="ATPase_AAA_CS"/>
</dbReference>
<evidence type="ECO:0000256" key="4">
    <source>
        <dbReference type="ARBA" id="ARBA00022741"/>
    </source>
</evidence>
<evidence type="ECO:0000256" key="9">
    <source>
        <dbReference type="RuleBase" id="RU003651"/>
    </source>
</evidence>
<keyword evidence="3" id="KW-0479">Metal-binding</keyword>
<dbReference type="CDD" id="cd19501">
    <property type="entry name" value="RecA-like_FtsH"/>
    <property type="match status" value="1"/>
</dbReference>
<dbReference type="AlphaFoldDB" id="A0AB36ZWF6"/>
<dbReference type="InterPro" id="IPR037219">
    <property type="entry name" value="Peptidase_M41-like"/>
</dbReference>
<proteinExistence type="inferred from homology"/>
<dbReference type="InterPro" id="IPR003593">
    <property type="entry name" value="AAA+_ATPase"/>
</dbReference>
<dbReference type="PANTHER" id="PTHR23076">
    <property type="entry name" value="METALLOPROTEASE M41 FTSH"/>
    <property type="match status" value="1"/>
</dbReference>
<dbReference type="EMBL" id="PTIW01000009">
    <property type="protein sequence ID" value="PPK61505.1"/>
    <property type="molecule type" value="Genomic_DNA"/>
</dbReference>
<dbReference type="GO" id="GO:0046872">
    <property type="term" value="F:metal ion binding"/>
    <property type="evidence" value="ECO:0007669"/>
    <property type="project" value="UniProtKB-KW"/>
</dbReference>
<keyword evidence="2" id="KW-0645">Protease</keyword>
<dbReference type="InterPro" id="IPR003959">
    <property type="entry name" value="ATPase_AAA_core"/>
</dbReference>
<dbReference type="Proteomes" id="UP000239861">
    <property type="component" value="Unassembled WGS sequence"/>
</dbReference>
<evidence type="ECO:0000256" key="1">
    <source>
        <dbReference type="ARBA" id="ARBA00001947"/>
    </source>
</evidence>
<keyword evidence="10" id="KW-0812">Transmembrane</keyword>
<organism evidence="12 13">
    <name type="scientific">Malaciobacter marinus</name>
    <dbReference type="NCBI Taxonomy" id="505249"/>
    <lineage>
        <taxon>Bacteria</taxon>
        <taxon>Pseudomonadati</taxon>
        <taxon>Campylobacterota</taxon>
        <taxon>Epsilonproteobacteria</taxon>
        <taxon>Campylobacterales</taxon>
        <taxon>Arcobacteraceae</taxon>
        <taxon>Malaciobacter</taxon>
    </lineage>
</organism>
<dbReference type="PROSITE" id="PS00674">
    <property type="entry name" value="AAA"/>
    <property type="match status" value="1"/>
</dbReference>
<dbReference type="GO" id="GO:0004176">
    <property type="term" value="F:ATP-dependent peptidase activity"/>
    <property type="evidence" value="ECO:0007669"/>
    <property type="project" value="InterPro"/>
</dbReference>
<evidence type="ECO:0000313" key="12">
    <source>
        <dbReference type="EMBL" id="PPK61505.1"/>
    </source>
</evidence>
<dbReference type="SUPFAM" id="SSF52540">
    <property type="entry name" value="P-loop containing nucleoside triphosphate hydrolases"/>
    <property type="match status" value="1"/>
</dbReference>
<evidence type="ECO:0000256" key="5">
    <source>
        <dbReference type="ARBA" id="ARBA00022801"/>
    </source>
</evidence>
<keyword evidence="6" id="KW-0862">Zinc</keyword>
<accession>A0AB36ZWF6</accession>
<evidence type="ECO:0000259" key="11">
    <source>
        <dbReference type="SMART" id="SM00382"/>
    </source>
</evidence>
<dbReference type="PANTHER" id="PTHR23076:SF97">
    <property type="entry name" value="ATP-DEPENDENT ZINC METALLOPROTEASE YME1L1"/>
    <property type="match status" value="1"/>
</dbReference>
<evidence type="ECO:0000256" key="2">
    <source>
        <dbReference type="ARBA" id="ARBA00022670"/>
    </source>
</evidence>
<reference evidence="12 13" key="1">
    <citation type="submission" date="2018-02" db="EMBL/GenBank/DDBJ databases">
        <title>Subsurface microbial communities from deep shales in Ohio and West Virginia, USA.</title>
        <authorList>
            <person name="Wrighton K."/>
        </authorList>
    </citation>
    <scope>NUCLEOTIDE SEQUENCE [LARGE SCALE GENOMIC DNA]</scope>
    <source>
        <strain evidence="12 13">MARC-MIP3H16</strain>
    </source>
</reference>
<feature type="transmembrane region" description="Helical" evidence="10">
    <location>
        <begin position="21"/>
        <end position="40"/>
    </location>
</feature>
<keyword evidence="10" id="KW-1133">Transmembrane helix</keyword>
<protein>
    <submittedName>
        <fullName evidence="12">ATP-dependent metalloprotease FtsH</fullName>
    </submittedName>
</protein>
<dbReference type="GO" id="GO:0016887">
    <property type="term" value="F:ATP hydrolysis activity"/>
    <property type="evidence" value="ECO:0007669"/>
    <property type="project" value="InterPro"/>
</dbReference>
<keyword evidence="5" id="KW-0378">Hydrolase</keyword>
<evidence type="ECO:0000256" key="6">
    <source>
        <dbReference type="ARBA" id="ARBA00022833"/>
    </source>
</evidence>
<dbReference type="SMART" id="SM00382">
    <property type="entry name" value="AAA"/>
    <property type="match status" value="1"/>
</dbReference>
<dbReference type="Pfam" id="PF17862">
    <property type="entry name" value="AAA_lid_3"/>
    <property type="match status" value="1"/>
</dbReference>
<dbReference type="GO" id="GO:0030163">
    <property type="term" value="P:protein catabolic process"/>
    <property type="evidence" value="ECO:0007669"/>
    <property type="project" value="TreeGrafter"/>
</dbReference>
<dbReference type="SUPFAM" id="SSF140990">
    <property type="entry name" value="FtsH protease domain-like"/>
    <property type="match status" value="1"/>
</dbReference>
<dbReference type="FunFam" id="3.40.50.300:FF:000352">
    <property type="entry name" value="ATP-dependent zinc metalloprotease FTSH 7, chloroplastic"/>
    <property type="match status" value="1"/>
</dbReference>
<evidence type="ECO:0000256" key="3">
    <source>
        <dbReference type="ARBA" id="ARBA00022723"/>
    </source>
</evidence>
<gene>
    <name evidence="12" type="ORF">B0F89_10924</name>
</gene>
<dbReference type="InterPro" id="IPR041569">
    <property type="entry name" value="AAA_lid_3"/>
</dbReference>
<dbReference type="GO" id="GO:0006508">
    <property type="term" value="P:proteolysis"/>
    <property type="evidence" value="ECO:0007669"/>
    <property type="project" value="UniProtKB-KW"/>
</dbReference>
<name>A0AB36ZWF6_9BACT</name>
<dbReference type="GO" id="GO:0005524">
    <property type="term" value="F:ATP binding"/>
    <property type="evidence" value="ECO:0007669"/>
    <property type="project" value="UniProtKB-KW"/>
</dbReference>
<dbReference type="Pfam" id="PF00004">
    <property type="entry name" value="AAA"/>
    <property type="match status" value="1"/>
</dbReference>